<evidence type="ECO:0000313" key="6">
    <source>
        <dbReference type="EMBL" id="NGN82126.1"/>
    </source>
</evidence>
<gene>
    <name evidence="6" type="ORF">G6N77_01410</name>
</gene>
<feature type="region of interest" description="Disordered" evidence="4">
    <location>
        <begin position="1548"/>
        <end position="1569"/>
    </location>
</feature>
<protein>
    <submittedName>
        <fullName evidence="6">Tandem-95 repeat protein</fullName>
    </submittedName>
</protein>
<feature type="compositionally biased region" description="Polar residues" evidence="4">
    <location>
        <begin position="1733"/>
        <end position="1744"/>
    </location>
</feature>
<feature type="region of interest" description="Disordered" evidence="4">
    <location>
        <begin position="378"/>
        <end position="414"/>
    </location>
</feature>
<dbReference type="EMBL" id="JAAKZI010000001">
    <property type="protein sequence ID" value="NGN82126.1"/>
    <property type="molecule type" value="Genomic_DNA"/>
</dbReference>
<dbReference type="InterPro" id="IPR013783">
    <property type="entry name" value="Ig-like_fold"/>
</dbReference>
<evidence type="ECO:0000256" key="2">
    <source>
        <dbReference type="ARBA" id="ARBA00023295"/>
    </source>
</evidence>
<evidence type="ECO:0000259" key="5">
    <source>
        <dbReference type="PROSITE" id="PS50853"/>
    </source>
</evidence>
<comment type="caution">
    <text evidence="6">The sequence shown here is derived from an EMBL/GenBank/DDBJ whole genome shotgun (WGS) entry which is preliminary data.</text>
</comment>
<accession>A0ABX0D619</accession>
<feature type="domain" description="Fibronectin type-III" evidence="5">
    <location>
        <begin position="1658"/>
        <end position="1754"/>
    </location>
</feature>
<dbReference type="PROSITE" id="PS50853">
    <property type="entry name" value="FN3"/>
    <property type="match status" value="3"/>
</dbReference>
<name>A0ABX0D619_9MICC</name>
<keyword evidence="2" id="KW-0326">Glycosidase</keyword>
<dbReference type="Pfam" id="PF17963">
    <property type="entry name" value="Big_9"/>
    <property type="match status" value="8"/>
</dbReference>
<evidence type="ECO:0000256" key="3">
    <source>
        <dbReference type="ARBA" id="ARBA00023326"/>
    </source>
</evidence>
<dbReference type="PANTHER" id="PTHR13817:SF151">
    <property type="entry name" value="TITIN"/>
    <property type="match status" value="1"/>
</dbReference>
<dbReference type="NCBIfam" id="NF012211">
    <property type="entry name" value="tand_rpt_95"/>
    <property type="match status" value="1"/>
</dbReference>
<dbReference type="SUPFAM" id="SSF49265">
    <property type="entry name" value="Fibronectin type III"/>
    <property type="match status" value="2"/>
</dbReference>
<dbReference type="Gene3D" id="2.60.40.2810">
    <property type="match status" value="1"/>
</dbReference>
<organism evidence="6 7">
    <name type="scientific">Arthrobacter silviterrae</name>
    <dbReference type="NCBI Taxonomy" id="2026658"/>
    <lineage>
        <taxon>Bacteria</taxon>
        <taxon>Bacillati</taxon>
        <taxon>Actinomycetota</taxon>
        <taxon>Actinomycetes</taxon>
        <taxon>Micrococcales</taxon>
        <taxon>Micrococcaceae</taxon>
        <taxon>Arthrobacter</taxon>
    </lineage>
</organism>
<feature type="region of interest" description="Disordered" evidence="4">
    <location>
        <begin position="1733"/>
        <end position="1755"/>
    </location>
</feature>
<evidence type="ECO:0000256" key="4">
    <source>
        <dbReference type="SAM" id="MobiDB-lite"/>
    </source>
</evidence>
<dbReference type="Pfam" id="PF00041">
    <property type="entry name" value="fn3"/>
    <property type="match status" value="2"/>
</dbReference>
<dbReference type="Proteomes" id="UP000479226">
    <property type="component" value="Unassembled WGS sequence"/>
</dbReference>
<dbReference type="PANTHER" id="PTHR13817">
    <property type="entry name" value="TITIN"/>
    <property type="match status" value="1"/>
</dbReference>
<dbReference type="SMART" id="SM00060">
    <property type="entry name" value="FN3"/>
    <property type="match status" value="3"/>
</dbReference>
<feature type="compositionally biased region" description="Basic and acidic residues" evidence="4">
    <location>
        <begin position="378"/>
        <end position="388"/>
    </location>
</feature>
<dbReference type="InterPro" id="IPR036116">
    <property type="entry name" value="FN3_sf"/>
</dbReference>
<evidence type="ECO:0000256" key="1">
    <source>
        <dbReference type="ARBA" id="ARBA00022737"/>
    </source>
</evidence>
<sequence>MALPRLVNRSQRGRKLWGITGTAAVAAALVTGAVIYPGFNTADVDLNDGSVWVTNRTMNMVGHLNAQSQVLDGGFTATTPGFDVLQNAGTVYMDNDSGTLLNKVDVPDMALSQDTSLSGAKKVSLGSELVAITDPAAGKVWAVPGNAVASFDDKTSKPLLSKVANAQAAVGLVTDSGSSSVFVLDPRTGELTTAKVAADGSTQATSKTTLDGLPDTGKLELSVVGDKPVVLDPGTGTLFLPGNKKITVPNGQNARLQQRSAGGSSVVVETSRGLLVQPLDGGQGTTVDAGGTGRAIAPVLQGGCVHAAWNGSNKYLHYCPGQDAKPVDLPKAAGQADLVFRQNRDVVVLNDMNGGDVWLVNQNLLLVNNWKDLTADQKNADNAKKESTDPNVVNTLPDRTKPNRPPIANPDSFGVRAGRTTLLPVLYNDSDPDGDVLTVGDHPAAIKAGTLQTVYGGTGLQLAVPAGTQAGSETFRYSASDGRGGTASAPVTIRVVPPSENSAPVSLRATTMVVAQGQSITQNVLADMIDPDGDDLFLVGAAAGDATGQVKFTPDGELTYLDNGQGSGIKTVTIKVSDGRAVTDKTIKVSVKSGGVPPVANADFVRAVAGQATTVAPLKNDQDPSGGELRLASVDKPATGSVSAIADNGTFTFTSSTPGTVYLPYQVTNGPQSATGLIRIDVVPAQADQVPIAVQDIARLPVGGSTLVDVLGNDTDPSGGVLVVKSVTVPEGAGLTATVLDHHVVKLTDVNDPGQPVTISYTVANGQGTATGAISVMRIPSSSTLQPPVARPDVVTVRAGDVVRIPVLANDTDPNGDVLKHPEITQSPDAAAGRLWVDQDTLRFLAGPTAGSISAVYKVTNNSGQSDSASVTINIIAPDPQHNLPPSPKSVEGRVIAGSQTRIQVPLDGIDPDGDSVRLVGIDTPPSLGTAVAGNGFITYTAAGNSAGTDTFTYKVQDRLGAEATGIVKVGIAKAGTTNHPPQAADDFISMRPGRQVAVDVLLNDSDPDGDPLAVVKNGFSGPADMAPHVGEQGRVIVTAPATPGMATMGYTVTDPSGATAHANIRMDVTANAPLRAPIARDDIVTTAEALGKNTVNVPVLKNDEDPDGVTDDLKVTLTRNTPTASVNADGTLQVQLTQAPQMVPYTVTDPDHLSSTAIVWVPGLGQQYPVLAKTDPIKVQAGNTATLNLKDYVKVRSGRTPRITQADKVRLIGASSSNVLSGDGGSIIYRANADFYGPGSITFEVTDGSGPDDPNGLKSTLTVMTDVTPSPAKNLPPKLSGTAINVAQLESSEVNLSQLASDPEKDPLTFALSGDQPAGIKAQLDGATLKVAAEKSAALGSVQTLGIQVNDGHNPPVKATVTITVTSSTKPLAVANDDSVPDAHAGRLESVPVLANDVNPFPATPLKIVNTAIISGASATRVAPMGASVDVTAPDDFTGTVVVSYTVQDATGDKARQVTGRITLNVKGKPGTPDAPRVQEVTSKQVMLKWNTPVDNGAPITGYTVKKSDGGTQACVTNTCLITGLTNNQPYTFTVSATNAVGESAYSPASASATPDQQPDTPAAPTAVRGDTKLDVSWVTPVGEYSPVKSYNLEISPVPAGQNPQKSGVTGNNLTWTGLTNGVAYSFRVQAVNSAPKPSGWSQYTAVPVKPAGKPYAPAAPTTTLVDTVGSQNQVRVDWNEPNLNGGVLKEYTLTTYLDGAAQKSTTTTNTTATVSLPNGTGNYTFTVTATTEVSSSDPSTPSAPRRSVSKPGTVQSVSIAPANTGAAGGRVTVNFTPLSGTATGGSTAGELSYHALVSSTGADVVVAPGGTVPAPNGTSTTVTVYAKSSAFATAGDASSRSNAVTPYGTPGQAGVGGSNGGTGSTSFTYSWSYPSGAVDAQSIQVKVGSGSWVSKGGNGSASYDTGGYNRSVTVSVRSVNSVGTYGPTASKTLSSGGAPPPPPPVTTVRVQAGTWHSCTTNGSDGKFSSPPATCDGNVSPGGNVNLGGHWLDYADGYVTVDRCGNPYGGPTPSYYHMTSGPQSSRWVKADTVDRIGNSLGC</sequence>
<dbReference type="InterPro" id="IPR003961">
    <property type="entry name" value="FN3_dom"/>
</dbReference>
<reference evidence="6 7" key="1">
    <citation type="submission" date="2020-02" db="EMBL/GenBank/DDBJ databases">
        <title>Genome sequence of the type strain DSM 27180 of Arthrobacter silviterrae.</title>
        <authorList>
            <person name="Gao J."/>
            <person name="Sun J."/>
        </authorList>
    </citation>
    <scope>NUCLEOTIDE SEQUENCE [LARGE SCALE GENOMIC DNA]</scope>
    <source>
        <strain evidence="6 7">DSM 27180</strain>
    </source>
</reference>
<dbReference type="RefSeq" id="WP_165180195.1">
    <property type="nucleotide sequence ID" value="NZ_JAAKZI010000001.1"/>
</dbReference>
<feature type="domain" description="Fibronectin type-III" evidence="5">
    <location>
        <begin position="1473"/>
        <end position="1558"/>
    </location>
</feature>
<proteinExistence type="predicted"/>
<evidence type="ECO:0000313" key="7">
    <source>
        <dbReference type="Proteomes" id="UP000479226"/>
    </source>
</evidence>
<dbReference type="CDD" id="cd00063">
    <property type="entry name" value="FN3"/>
    <property type="match status" value="3"/>
</dbReference>
<keyword evidence="3" id="KW-0119">Carbohydrate metabolism</keyword>
<keyword evidence="3" id="KW-0624">Polysaccharide degradation</keyword>
<dbReference type="InterPro" id="IPR050964">
    <property type="entry name" value="Striated_Muscle_Regulatory"/>
</dbReference>
<feature type="domain" description="Fibronectin type-III" evidence="5">
    <location>
        <begin position="1559"/>
        <end position="1653"/>
    </location>
</feature>
<keyword evidence="2" id="KW-0378">Hydrolase</keyword>
<keyword evidence="1" id="KW-0677">Repeat</keyword>
<keyword evidence="7" id="KW-1185">Reference proteome</keyword>
<dbReference type="Gene3D" id="2.60.40.10">
    <property type="entry name" value="Immunoglobulins"/>
    <property type="match status" value="3"/>
</dbReference>